<dbReference type="Pfam" id="PF03645">
    <property type="entry name" value="Tctex-1"/>
    <property type="match status" value="1"/>
</dbReference>
<dbReference type="AlphaFoldDB" id="A0A7R8VRN0"/>
<gene>
    <name evidence="2" type="ORF">TDIB3V08_LOCUS8571</name>
</gene>
<proteinExistence type="inferred from homology"/>
<dbReference type="InterPro" id="IPR005334">
    <property type="entry name" value="Tctex-1-like"/>
</dbReference>
<reference evidence="2" key="1">
    <citation type="submission" date="2020-11" db="EMBL/GenBank/DDBJ databases">
        <authorList>
            <person name="Tran Van P."/>
        </authorList>
    </citation>
    <scope>NUCLEOTIDE SEQUENCE</scope>
</reference>
<evidence type="ECO:0000313" key="2">
    <source>
        <dbReference type="EMBL" id="CAD7202386.1"/>
    </source>
</evidence>
<accession>A0A7R8VRN0</accession>
<name>A0A7R8VRN0_TIMDO</name>
<dbReference type="Gene3D" id="3.30.1140.40">
    <property type="entry name" value="Tctex-1"/>
    <property type="match status" value="1"/>
</dbReference>
<dbReference type="InterPro" id="IPR038586">
    <property type="entry name" value="Tctex-1-like_sf"/>
</dbReference>
<protein>
    <submittedName>
        <fullName evidence="2">Uncharacterized protein</fullName>
    </submittedName>
</protein>
<comment type="similarity">
    <text evidence="1">Belongs to the dynein light chain Tctex-type family.</text>
</comment>
<sequence>MTLPYTAVKLTDSLGIVLKRQRVSRFKAQTVKEMIHSVLNDELGGKIYNAEEAEVWTKTITSAVRNKIKGLQGRRHWASVVVEDRESQTLGPSGQRKLAQCVAVHYSLGL</sequence>
<dbReference type="EMBL" id="OA569324">
    <property type="protein sequence ID" value="CAD7202386.1"/>
    <property type="molecule type" value="Genomic_DNA"/>
</dbReference>
<organism evidence="2">
    <name type="scientific">Timema douglasi</name>
    <name type="common">Walking stick</name>
    <dbReference type="NCBI Taxonomy" id="61478"/>
    <lineage>
        <taxon>Eukaryota</taxon>
        <taxon>Metazoa</taxon>
        <taxon>Ecdysozoa</taxon>
        <taxon>Arthropoda</taxon>
        <taxon>Hexapoda</taxon>
        <taxon>Insecta</taxon>
        <taxon>Pterygota</taxon>
        <taxon>Neoptera</taxon>
        <taxon>Polyneoptera</taxon>
        <taxon>Phasmatodea</taxon>
        <taxon>Timematodea</taxon>
        <taxon>Timematoidea</taxon>
        <taxon>Timematidae</taxon>
        <taxon>Timema</taxon>
    </lineage>
</organism>
<evidence type="ECO:0000256" key="1">
    <source>
        <dbReference type="ARBA" id="ARBA00005361"/>
    </source>
</evidence>